<proteinExistence type="predicted"/>
<dbReference type="InterPro" id="IPR029058">
    <property type="entry name" value="AB_hydrolase_fold"/>
</dbReference>
<name>A0ABU2XBG2_9ACTN</name>
<dbReference type="SUPFAM" id="SSF82171">
    <property type="entry name" value="DPP6 N-terminal domain-like"/>
    <property type="match status" value="1"/>
</dbReference>
<dbReference type="InterPro" id="IPR012908">
    <property type="entry name" value="PGAP1-ab_dom-like"/>
</dbReference>
<comment type="caution">
    <text evidence="3">The sequence shown here is derived from an EMBL/GenBank/DDBJ whole genome shotgun (WGS) entry which is preliminary data.</text>
</comment>
<reference evidence="3" key="1">
    <citation type="submission" date="2024-05" db="EMBL/GenBank/DDBJ databases">
        <title>30 novel species of actinomycetes from the DSMZ collection.</title>
        <authorList>
            <person name="Nouioui I."/>
        </authorList>
    </citation>
    <scope>NUCLEOTIDE SEQUENCE</scope>
    <source>
        <strain evidence="3">DSM 41529</strain>
    </source>
</reference>
<dbReference type="Gene3D" id="3.40.50.1820">
    <property type="entry name" value="alpha/beta hydrolase"/>
    <property type="match status" value="1"/>
</dbReference>
<dbReference type="Proteomes" id="UP001180754">
    <property type="component" value="Unassembled WGS sequence"/>
</dbReference>
<organism evidence="3 4">
    <name type="scientific">Streptomyces lonegramiae</name>
    <dbReference type="NCBI Taxonomy" id="3075524"/>
    <lineage>
        <taxon>Bacteria</taxon>
        <taxon>Bacillati</taxon>
        <taxon>Actinomycetota</taxon>
        <taxon>Actinomycetes</taxon>
        <taxon>Kitasatosporales</taxon>
        <taxon>Streptomycetaceae</taxon>
        <taxon>Streptomyces</taxon>
    </lineage>
</organism>
<feature type="chain" id="PRO_5046589647" description="GPI inositol-deacylase PGAP1-like alpha/beta domain-containing protein" evidence="1">
    <location>
        <begin position="32"/>
        <end position="695"/>
    </location>
</feature>
<feature type="domain" description="GPI inositol-deacylase PGAP1-like alpha/beta" evidence="2">
    <location>
        <begin position="126"/>
        <end position="177"/>
    </location>
</feature>
<gene>
    <name evidence="3" type="ORF">RND15_11105</name>
</gene>
<feature type="signal peptide" evidence="1">
    <location>
        <begin position="1"/>
        <end position="31"/>
    </location>
</feature>
<dbReference type="Pfam" id="PF07819">
    <property type="entry name" value="PGAP1"/>
    <property type="match status" value="1"/>
</dbReference>
<protein>
    <recommendedName>
        <fullName evidence="2">GPI inositol-deacylase PGAP1-like alpha/beta domain-containing protein</fullName>
    </recommendedName>
</protein>
<evidence type="ECO:0000313" key="4">
    <source>
        <dbReference type="Proteomes" id="UP001180754"/>
    </source>
</evidence>
<evidence type="ECO:0000256" key="1">
    <source>
        <dbReference type="SAM" id="SignalP"/>
    </source>
</evidence>
<accession>A0ABU2XBG2</accession>
<evidence type="ECO:0000313" key="3">
    <source>
        <dbReference type="EMBL" id="MDT0543262.1"/>
    </source>
</evidence>
<dbReference type="EMBL" id="JAVRFD010000004">
    <property type="protein sequence ID" value="MDT0543262.1"/>
    <property type="molecule type" value="Genomic_DNA"/>
</dbReference>
<dbReference type="SUPFAM" id="SSF53474">
    <property type="entry name" value="alpha/beta-Hydrolases"/>
    <property type="match status" value="1"/>
</dbReference>
<evidence type="ECO:0000259" key="2">
    <source>
        <dbReference type="Pfam" id="PF07819"/>
    </source>
</evidence>
<sequence length="695" mass="75014">MSLANRCRALVPCAALMLLLTLLGAVPTATAEPRSCVGGGLEQVSDTETVANSMPVLFVHGINAGADTWDGPGTDEEKWFPRRVANLPNITAWTFDYKPAQPAWVTDPRIGPALRTAIDCLADASGHKVMVVAHSMGGLASQYAVSLPSRTSDGKTWQKVAEVITIGTPFRGTPVVTGVDLLVPGSRGSKEELLLKQGLSLCRGYAGGTLLTACQTLDVLRSPQSLALQTDSPQIRKLPPWPKELPVRAMAGDVRLRLDFLGLGPSSEPLSLGDIAVPLSSATAYHNKSGAPYVLTCVAHTFIQAVSNDCTHTSVKTTPKIMSAVIDRAKALQRKQATPELAYATADSVNVWTDGRSKALAPIPSGYRVRQLTWSSDGTSLAWLAERGDDTGRKVFLVRRVRGQPFVTPRVRSWDCSGCSTIAFREDELVSDGATDPNQPMLWSYPPRGGARRALPVTGLPRPDECFSPTYCGRLDLLGAAPRGELTVSYFENGGGNFPGVGSFYQVTREGRARPAQSFYGSGLGPEVAAASPRRDRLAVPWYQHLSACEEYSNVALVDQRSGRVDRLDLPSRDGNLWMVSAWFDRDGQAYAAFRSEPGCGSDDQYASDGRRIPRWGETRVYRATNVRWVETRERRPILARDVHASGKTASLLGTPAVEVSGGYHTGTLVAQNAANREVEVARGVHAFGWRPASS</sequence>
<keyword evidence="1" id="KW-0732">Signal</keyword>
<keyword evidence="4" id="KW-1185">Reference proteome</keyword>
<dbReference type="RefSeq" id="WP_311723632.1">
    <property type="nucleotide sequence ID" value="NZ_JAVRFD010000004.1"/>
</dbReference>